<evidence type="ECO:0000313" key="2">
    <source>
        <dbReference type="Proteomes" id="UP001180842"/>
    </source>
</evidence>
<accession>A0AAE4I3S7</accession>
<evidence type="ECO:0000313" key="1">
    <source>
        <dbReference type="EMBL" id="MDT2737968.1"/>
    </source>
</evidence>
<gene>
    <name evidence="1" type="ORF">P7H00_12690</name>
</gene>
<organism evidence="1 2">
    <name type="scientific">Enterococcus pseudoavium</name>
    <dbReference type="NCBI Taxonomy" id="44007"/>
    <lineage>
        <taxon>Bacteria</taxon>
        <taxon>Bacillati</taxon>
        <taxon>Bacillota</taxon>
        <taxon>Bacilli</taxon>
        <taxon>Lactobacillales</taxon>
        <taxon>Enterococcaceae</taxon>
        <taxon>Enterococcus</taxon>
    </lineage>
</organism>
<dbReference type="AlphaFoldDB" id="A0AAE4I3S7"/>
<comment type="caution">
    <text evidence="1">The sequence shown here is derived from an EMBL/GenBank/DDBJ whole genome shotgun (WGS) entry which is preliminary data.</text>
</comment>
<name>A0AAE4I3S7_9ENTE</name>
<dbReference type="EMBL" id="JARQAI010000024">
    <property type="protein sequence ID" value="MDT2737968.1"/>
    <property type="molecule type" value="Genomic_DNA"/>
</dbReference>
<dbReference type="InterPro" id="IPR010022">
    <property type="entry name" value="XkdX"/>
</dbReference>
<sequence>MFPSKSDIQFFYEMGIYTEVDLDFYVSYGTITEEEKEQIIGGYRI</sequence>
<reference evidence="1" key="1">
    <citation type="submission" date="2023-03" db="EMBL/GenBank/DDBJ databases">
        <authorList>
            <person name="Shen W."/>
            <person name="Cai J."/>
        </authorList>
    </citation>
    <scope>NUCLEOTIDE SEQUENCE</scope>
    <source>
        <strain evidence="1">P69-2</strain>
    </source>
</reference>
<dbReference type="Pfam" id="PF09693">
    <property type="entry name" value="Phage_XkdX"/>
    <property type="match status" value="1"/>
</dbReference>
<protein>
    <submittedName>
        <fullName evidence="1">XkdX family protein</fullName>
    </submittedName>
</protein>
<dbReference type="Proteomes" id="UP001180842">
    <property type="component" value="Unassembled WGS sequence"/>
</dbReference>
<dbReference type="RefSeq" id="WP_311797471.1">
    <property type="nucleotide sequence ID" value="NZ_JARQAI010000024.1"/>
</dbReference>
<proteinExistence type="predicted"/>